<evidence type="ECO:0000313" key="2">
    <source>
        <dbReference type="EMBL" id="CAA9570473.1"/>
    </source>
</evidence>
<gene>
    <name evidence="2" type="ORF">AVDCRST_MAG87-2359</name>
</gene>
<protein>
    <submittedName>
        <fullName evidence="2">Uncharacterized protein</fullName>
    </submittedName>
</protein>
<accession>A0A6J4VB24</accession>
<proteinExistence type="predicted"/>
<feature type="compositionally biased region" description="Low complexity" evidence="1">
    <location>
        <begin position="18"/>
        <end position="35"/>
    </location>
</feature>
<feature type="region of interest" description="Disordered" evidence="1">
    <location>
        <begin position="1"/>
        <end position="48"/>
    </location>
</feature>
<feature type="non-terminal residue" evidence="2">
    <location>
        <position position="1"/>
    </location>
</feature>
<feature type="compositionally biased region" description="Polar residues" evidence="1">
    <location>
        <begin position="36"/>
        <end position="48"/>
    </location>
</feature>
<reference evidence="2" key="1">
    <citation type="submission" date="2020-02" db="EMBL/GenBank/DDBJ databases">
        <authorList>
            <person name="Meier V. D."/>
        </authorList>
    </citation>
    <scope>NUCLEOTIDE SEQUENCE</scope>
    <source>
        <strain evidence="2">AVDCRST_MAG87</strain>
    </source>
</reference>
<organism evidence="2">
    <name type="scientific">uncultured Thermomicrobiales bacterium</name>
    <dbReference type="NCBI Taxonomy" id="1645740"/>
    <lineage>
        <taxon>Bacteria</taxon>
        <taxon>Pseudomonadati</taxon>
        <taxon>Thermomicrobiota</taxon>
        <taxon>Thermomicrobia</taxon>
        <taxon>Thermomicrobiales</taxon>
        <taxon>environmental samples</taxon>
    </lineage>
</organism>
<sequence length="48" mass="5342">RRAWGNAPSTPSRRRWPTRWPTRPASASATSRSRPIGSTTPSSSATWF</sequence>
<dbReference type="EMBL" id="CADCWJ010000523">
    <property type="protein sequence ID" value="CAA9570473.1"/>
    <property type="molecule type" value="Genomic_DNA"/>
</dbReference>
<evidence type="ECO:0000256" key="1">
    <source>
        <dbReference type="SAM" id="MobiDB-lite"/>
    </source>
</evidence>
<dbReference type="AlphaFoldDB" id="A0A6J4VB24"/>
<feature type="non-terminal residue" evidence="2">
    <location>
        <position position="48"/>
    </location>
</feature>
<name>A0A6J4VB24_9BACT</name>